<proteinExistence type="predicted"/>
<keyword evidence="2" id="KW-1185">Reference proteome</keyword>
<dbReference type="Proteomes" id="UP000019149">
    <property type="component" value="Unassembled WGS sequence"/>
</dbReference>
<gene>
    <name evidence="1" type="ORF">EGR_10721</name>
</gene>
<dbReference type="GeneID" id="36346436"/>
<dbReference type="KEGG" id="egl:EGR_10721"/>
<accession>W6U7R9</accession>
<comment type="caution">
    <text evidence="1">The sequence shown here is derived from an EMBL/GenBank/DDBJ whole genome shotgun (WGS) entry which is preliminary data.</text>
</comment>
<dbReference type="AlphaFoldDB" id="W6U7R9"/>
<dbReference type="RefSeq" id="XP_024345618.1">
    <property type="nucleotide sequence ID" value="XM_024499970.1"/>
</dbReference>
<protein>
    <submittedName>
        <fullName evidence="1">Uncharacterized protein</fullName>
    </submittedName>
</protein>
<evidence type="ECO:0000313" key="1">
    <source>
        <dbReference type="EMBL" id="EUB54422.1"/>
    </source>
</evidence>
<sequence length="74" mass="9098">MTRNRHHTQRHHHRQYTEGTWYHMFLLALGDTHLCAELCRLLYYVHQLRPFHVRHVFMHLQIGIRTFRPPPSLS</sequence>
<evidence type="ECO:0000313" key="2">
    <source>
        <dbReference type="Proteomes" id="UP000019149"/>
    </source>
</evidence>
<name>W6U7R9_ECHGR</name>
<reference evidence="1 2" key="1">
    <citation type="journal article" date="2013" name="Nat. Genet.">
        <title>The genome of the hydatid tapeworm Echinococcus granulosus.</title>
        <authorList>
            <person name="Zheng H."/>
            <person name="Zhang W."/>
            <person name="Zhang L."/>
            <person name="Zhang Z."/>
            <person name="Li J."/>
            <person name="Lu G."/>
            <person name="Zhu Y."/>
            <person name="Wang Y."/>
            <person name="Huang Y."/>
            <person name="Liu J."/>
            <person name="Kang H."/>
            <person name="Chen J."/>
            <person name="Wang L."/>
            <person name="Chen A."/>
            <person name="Yu S."/>
            <person name="Gao Z."/>
            <person name="Jin L."/>
            <person name="Gu W."/>
            <person name="Wang Z."/>
            <person name="Zhao L."/>
            <person name="Shi B."/>
            <person name="Wen H."/>
            <person name="Lin R."/>
            <person name="Jones M.K."/>
            <person name="Brejova B."/>
            <person name="Vinar T."/>
            <person name="Zhao G."/>
            <person name="McManus D.P."/>
            <person name="Chen Z."/>
            <person name="Zhou Y."/>
            <person name="Wang S."/>
        </authorList>
    </citation>
    <scope>NUCLEOTIDE SEQUENCE [LARGE SCALE GENOMIC DNA]</scope>
</reference>
<dbReference type="EMBL" id="APAU02000258">
    <property type="protein sequence ID" value="EUB54422.1"/>
    <property type="molecule type" value="Genomic_DNA"/>
</dbReference>
<organism evidence="1 2">
    <name type="scientific">Echinococcus granulosus</name>
    <name type="common">Hydatid tapeworm</name>
    <dbReference type="NCBI Taxonomy" id="6210"/>
    <lineage>
        <taxon>Eukaryota</taxon>
        <taxon>Metazoa</taxon>
        <taxon>Spiralia</taxon>
        <taxon>Lophotrochozoa</taxon>
        <taxon>Platyhelminthes</taxon>
        <taxon>Cestoda</taxon>
        <taxon>Eucestoda</taxon>
        <taxon>Cyclophyllidea</taxon>
        <taxon>Taeniidae</taxon>
        <taxon>Echinococcus</taxon>
        <taxon>Echinococcus granulosus group</taxon>
    </lineage>
</organism>
<dbReference type="CTD" id="36346436"/>